<comment type="caution">
    <text evidence="1">The sequence shown here is derived from an EMBL/GenBank/DDBJ whole genome shotgun (WGS) entry which is preliminary data.</text>
</comment>
<reference evidence="1" key="1">
    <citation type="submission" date="2021-02" db="EMBL/GenBank/DDBJ databases">
        <authorList>
            <person name="Dougan E. K."/>
            <person name="Rhodes N."/>
            <person name="Thang M."/>
            <person name="Chan C."/>
        </authorList>
    </citation>
    <scope>NUCLEOTIDE SEQUENCE</scope>
</reference>
<accession>A0A813KEK4</accession>
<dbReference type="EMBL" id="CAJNNW010028633">
    <property type="protein sequence ID" value="CAE8697054.1"/>
    <property type="molecule type" value="Genomic_DNA"/>
</dbReference>
<gene>
    <name evidence="1" type="ORF">PGLA2088_LOCUS30090</name>
</gene>
<protein>
    <submittedName>
        <fullName evidence="1">Uncharacterized protein</fullName>
    </submittedName>
</protein>
<evidence type="ECO:0000313" key="1">
    <source>
        <dbReference type="EMBL" id="CAE8697054.1"/>
    </source>
</evidence>
<name>A0A813KEK4_POLGL</name>
<evidence type="ECO:0000313" key="2">
    <source>
        <dbReference type="Proteomes" id="UP000626109"/>
    </source>
</evidence>
<dbReference type="GO" id="GO:0005975">
    <property type="term" value="P:carbohydrate metabolic process"/>
    <property type="evidence" value="ECO:0007669"/>
    <property type="project" value="InterPro"/>
</dbReference>
<dbReference type="InterPro" id="IPR008928">
    <property type="entry name" value="6-hairpin_glycosidase_sf"/>
</dbReference>
<dbReference type="Proteomes" id="UP000626109">
    <property type="component" value="Unassembled WGS sequence"/>
</dbReference>
<proteinExistence type="predicted"/>
<sequence>MAASDFDAAGRYVLRGFDEAPPMSSFLAGVGGFWGLPTWAFYVNRGQAVTSFGVLNKDGPIAKFESADVAYRSTSCNGFRTLLNVDHSGSGTKHAYQPFFEPGVGQRDMFVGMNELEIHETNSEIGLKTEVLYFTVSNEDFPGLVRRTTFRNLNKTAMKVDVLDGLMKLEPSGIPNSSLMKIGRTMEAWKNVFNMDASDQCCPFFHVSTDTADVAQVKVVHEGHFVVAFVEGQEEQLLPFVVDPAVVFGPETTLRCPRGFPPGTSPEALARSGKQCRCARTPCALAATSLSLAPGESVSLISVYGHSSDLAELTEKILPRVCARGYISQKREEAASLPATITKKVETDTASAVFNEYIKMNFWDNSLRGGLPCILGDQGNGVEDHPKVYHCFSRIHGDIERDYNDFQLDLTYYSQGPGNYRDVNQNRRLDVFLEPRVRDFNVRQFLSFVQADGYNPLTVASILFKIPESKLDQLMSTLNLGEPCHEQKAGSLIATLRELLQGPFRPGDLFKSMHQKGCTVQQLRCGLSREEFLHTVAQAAEQVPAAKYNQDGFWSDHWTYNLDLLDNYVSIYPDMEAELLFGPRLIPFFISPATVQSRAKKYQEQENGTVIQKDAVADEGHMLPARQQQVEKAQCHAGFVQDSRGTGNSWHLDASGQPMMVSVGAKLLMLGVLKFSTLDPLGMGIEMEAGKPGWNDAMNGLPGILGSTMPETYETLRLLQYLELVTERFAGKVFEVPAEMQHLLGELEAQLVKYTLEQALPEDLTSGSVPKADFAYWDAVSAAREAYRGRLEGSFSGAKQRLSSSSVASLLERMISKMQHGIARALKLGGGLSPTYFSYEVTIKTDGASGSKLATAVSFKLPTVYPFFLEGPVRQFKVLESQHMKADLHRRVHASPLYDSPIKMYKVCESLKDQPLSLGRVTAFAGGWLENESIWLHMSYKYYLELLRAGLFNEFFEEITTGLVPFMDPKIYGRSPLEASSFIVSSAFPDAAMHGRGFLARTSGSTAEMLSMWSLMMAGPKPFRLSPASGRLELAFEPALPSWLFKEDNTVSFTFLGHIKVTFHNPSRANTWELSGPTSLFFVATDGSFKRVEGGFLEQEDALLARELKLASIEVYY</sequence>
<organism evidence="1 2">
    <name type="scientific">Polarella glacialis</name>
    <name type="common">Dinoflagellate</name>
    <dbReference type="NCBI Taxonomy" id="89957"/>
    <lineage>
        <taxon>Eukaryota</taxon>
        <taxon>Sar</taxon>
        <taxon>Alveolata</taxon>
        <taxon>Dinophyceae</taxon>
        <taxon>Suessiales</taxon>
        <taxon>Suessiaceae</taxon>
        <taxon>Polarella</taxon>
    </lineage>
</organism>
<dbReference type="AlphaFoldDB" id="A0A813KEK4"/>
<dbReference type="SUPFAM" id="SSF48208">
    <property type="entry name" value="Six-hairpin glycosidases"/>
    <property type="match status" value="1"/>
</dbReference>